<dbReference type="EMBL" id="BX284602">
    <property type="protein sequence ID" value="CCD71799.1"/>
    <property type="molecule type" value="Genomic_DNA"/>
</dbReference>
<feature type="compositionally biased region" description="Gly residues" evidence="1">
    <location>
        <begin position="53"/>
        <end position="67"/>
    </location>
</feature>
<feature type="compositionally biased region" description="Low complexity" evidence="1">
    <location>
        <begin position="168"/>
        <end position="177"/>
    </location>
</feature>
<protein>
    <submittedName>
        <fullName evidence="3">CC domain-containing protein</fullName>
    </submittedName>
</protein>
<dbReference type="CTD" id="190180"/>
<evidence type="ECO:0000313" key="4">
    <source>
        <dbReference type="Proteomes" id="UP000001940"/>
    </source>
</evidence>
<dbReference type="OMA" id="VCRLCCI"/>
<evidence type="ECO:0000313" key="5">
    <source>
        <dbReference type="WormBase" id="Y51H7C.13a"/>
    </source>
</evidence>
<feature type="signal peptide" evidence="2">
    <location>
        <begin position="1"/>
        <end position="17"/>
    </location>
</feature>
<keyword evidence="6" id="KW-1267">Proteomics identification</keyword>
<evidence type="ECO:0000256" key="1">
    <source>
        <dbReference type="SAM" id="MobiDB-lite"/>
    </source>
</evidence>
<evidence type="ECO:0007829" key="6">
    <source>
        <dbReference type="PeptideAtlas" id="Q9N3I1"/>
    </source>
</evidence>
<feature type="compositionally biased region" description="Pro residues" evidence="1">
    <location>
        <begin position="124"/>
        <end position="137"/>
    </location>
</feature>
<dbReference type="OrthoDB" id="5877900at2759"/>
<feature type="compositionally biased region" description="Pro residues" evidence="1">
    <location>
        <begin position="150"/>
        <end position="167"/>
    </location>
</feature>
<keyword evidence="4" id="KW-1185">Reference proteome</keyword>
<feature type="compositionally biased region" description="Pro residues" evidence="1">
    <location>
        <begin position="283"/>
        <end position="294"/>
    </location>
</feature>
<feature type="region of interest" description="Disordered" evidence="1">
    <location>
        <begin position="118"/>
        <end position="197"/>
    </location>
</feature>
<name>Q9N3I1_CAEEL</name>
<dbReference type="STRING" id="6239.Y51H7C.13.1"/>
<sequence>MLHNSFLLSVLIGCSLASFIAPHYVGYGYYQTGPQNPDGSGVNPPGVSPNFGTGTGTIDGNGNGNGITGTTARPIRIVRVGPNGRLIVTNCSVCRLCCVGRNISYRIEDGTTAVVPPAVSGTSPPAPVDQKPPPCIPPTTTTTTTTTTRPPCPYPPATNTPPAPEPTLPYEYTTQPPATWPPVENTTPEQPTVPTPGPSRECCYIDLRTLQATVSCGVAIGTKCCHQSCSGTSQRQITLNYDIIARLFPNLPSQIQCSEAVRLGLVQSTEIQGVCTRYEPYPVPTENPPSPTNYPPEVTTGSPGGEVEIPTNGPVDAYVVQTTTSSAPILASLLTFVVATVLCL</sequence>
<feature type="chain" id="PRO_5004331550" evidence="2">
    <location>
        <begin position="18"/>
        <end position="344"/>
    </location>
</feature>
<evidence type="ECO:0000313" key="3">
    <source>
        <dbReference type="EMBL" id="CCD71799.1"/>
    </source>
</evidence>
<feature type="region of interest" description="Disordered" evidence="1">
    <location>
        <begin position="283"/>
        <end position="306"/>
    </location>
</feature>
<dbReference type="SMR" id="Q9N3I1"/>
<dbReference type="Bgee" id="WBGene00021791">
    <property type="expression patterns" value="Expressed in material anatomical entity and 2 other cell types or tissues"/>
</dbReference>
<feature type="compositionally biased region" description="Low complexity" evidence="1">
    <location>
        <begin position="138"/>
        <end position="149"/>
    </location>
</feature>
<dbReference type="PaxDb" id="6239-Y51H7C.13"/>
<gene>
    <name evidence="3" type="ORF">CELE_Y51H7C.13</name>
    <name evidence="3 5" type="ORF">Y51H7C.13</name>
</gene>
<dbReference type="GeneID" id="190180"/>
<dbReference type="PeptideAtlas" id="Q9N3I1"/>
<feature type="region of interest" description="Disordered" evidence="1">
    <location>
        <begin position="36"/>
        <end position="68"/>
    </location>
</feature>
<dbReference type="AGR" id="WB:WBGene00021791"/>
<dbReference type="Proteomes" id="UP000001940">
    <property type="component" value="Chromosome II"/>
</dbReference>
<proteinExistence type="evidence at protein level"/>
<dbReference type="HOGENOM" id="CLU_807070_0_0_1"/>
<dbReference type="WormBase" id="Y51H7C.13a">
    <property type="protein sequence ID" value="CE36040"/>
    <property type="gene ID" value="WBGene00021791"/>
</dbReference>
<accession>Q9N3I1</accession>
<organism evidence="3 4">
    <name type="scientific">Caenorhabditis elegans</name>
    <dbReference type="NCBI Taxonomy" id="6239"/>
    <lineage>
        <taxon>Eukaryota</taxon>
        <taxon>Metazoa</taxon>
        <taxon>Ecdysozoa</taxon>
        <taxon>Nematoda</taxon>
        <taxon>Chromadorea</taxon>
        <taxon>Rhabditida</taxon>
        <taxon>Rhabditina</taxon>
        <taxon>Rhabditomorpha</taxon>
        <taxon>Rhabditoidea</taxon>
        <taxon>Rhabditidae</taxon>
        <taxon>Peloderinae</taxon>
        <taxon>Caenorhabditis</taxon>
    </lineage>
</organism>
<dbReference type="AlphaFoldDB" id="Q9N3I1"/>
<evidence type="ECO:0000256" key="2">
    <source>
        <dbReference type="SAM" id="SignalP"/>
    </source>
</evidence>
<dbReference type="eggNOG" id="ENOG502QS87">
    <property type="taxonomic scope" value="Eukaryota"/>
</dbReference>
<dbReference type="RefSeq" id="NP_493976.2">
    <property type="nucleotide sequence ID" value="NM_061575.2"/>
</dbReference>
<keyword evidence="2" id="KW-0732">Signal</keyword>
<dbReference type="UCSC" id="Y51H7C.13">
    <property type="organism name" value="c. elegans"/>
</dbReference>
<reference evidence="3 4" key="1">
    <citation type="journal article" date="1998" name="Science">
        <title>Genome sequence of the nematode C. elegans: a platform for investigating biology.</title>
        <authorList>
            <consortium name="The C. elegans sequencing consortium"/>
            <person name="Sulson J.E."/>
            <person name="Waterston R."/>
        </authorList>
    </citation>
    <scope>NUCLEOTIDE SEQUENCE [LARGE SCALE GENOMIC DNA]</scope>
    <source>
        <strain evidence="3 4">Bristol N2</strain>
    </source>
</reference>